<dbReference type="AlphaFoldDB" id="G3I3Q3"/>
<gene>
    <name evidence="1" type="ORF">I79_018063</name>
</gene>
<evidence type="ECO:0000313" key="2">
    <source>
        <dbReference type="Proteomes" id="UP000001075"/>
    </source>
</evidence>
<reference evidence="2" key="1">
    <citation type="journal article" date="2011" name="Nat. Biotechnol.">
        <title>The genomic sequence of the Chinese hamster ovary (CHO)-K1 cell line.</title>
        <authorList>
            <person name="Xu X."/>
            <person name="Nagarajan H."/>
            <person name="Lewis N.E."/>
            <person name="Pan S."/>
            <person name="Cai Z."/>
            <person name="Liu X."/>
            <person name="Chen W."/>
            <person name="Xie M."/>
            <person name="Wang W."/>
            <person name="Hammond S."/>
            <person name="Andersen M.R."/>
            <person name="Neff N."/>
            <person name="Passarelli B."/>
            <person name="Koh W."/>
            <person name="Fan H.C."/>
            <person name="Wang J."/>
            <person name="Gui Y."/>
            <person name="Lee K.H."/>
            <person name="Betenbaugh M.J."/>
            <person name="Quake S.R."/>
            <person name="Famili I."/>
            <person name="Palsson B.O."/>
            <person name="Wang J."/>
        </authorList>
    </citation>
    <scope>NUCLEOTIDE SEQUENCE [LARGE SCALE GENOMIC DNA]</scope>
    <source>
        <strain evidence="2">CHO K1 cell line</strain>
    </source>
</reference>
<accession>G3I3Q3</accession>
<name>G3I3Q3_CRIGR</name>
<dbReference type="Proteomes" id="UP000001075">
    <property type="component" value="Unassembled WGS sequence"/>
</dbReference>
<proteinExistence type="predicted"/>
<dbReference type="InParanoid" id="G3I3Q3"/>
<sequence length="56" mass="6807">MLSDKRVKHRMQLHLFSRHFTFKRVNVVNSKRCQNENKMSFQEEVADMAAWLCSHR</sequence>
<protein>
    <submittedName>
        <fullName evidence="1">Uncharacterized protein</fullName>
    </submittedName>
</protein>
<evidence type="ECO:0000313" key="1">
    <source>
        <dbReference type="EMBL" id="EGW02448.1"/>
    </source>
</evidence>
<dbReference type="EMBL" id="JH001201">
    <property type="protein sequence ID" value="EGW02448.1"/>
    <property type="molecule type" value="Genomic_DNA"/>
</dbReference>
<organism evidence="1 2">
    <name type="scientific">Cricetulus griseus</name>
    <name type="common">Chinese hamster</name>
    <name type="synonym">Cricetulus barabensis griseus</name>
    <dbReference type="NCBI Taxonomy" id="10029"/>
    <lineage>
        <taxon>Eukaryota</taxon>
        <taxon>Metazoa</taxon>
        <taxon>Chordata</taxon>
        <taxon>Craniata</taxon>
        <taxon>Vertebrata</taxon>
        <taxon>Euteleostomi</taxon>
        <taxon>Mammalia</taxon>
        <taxon>Eutheria</taxon>
        <taxon>Euarchontoglires</taxon>
        <taxon>Glires</taxon>
        <taxon>Rodentia</taxon>
        <taxon>Myomorpha</taxon>
        <taxon>Muroidea</taxon>
        <taxon>Cricetidae</taxon>
        <taxon>Cricetinae</taxon>
        <taxon>Cricetulus</taxon>
    </lineage>
</organism>